<reference evidence="11 12" key="1">
    <citation type="submission" date="2024-03" db="EMBL/GenBank/DDBJ databases">
        <title>Mouse gut bacterial collection (mGBC) of GemPharmatech.</title>
        <authorList>
            <person name="He Y."/>
            <person name="Dong L."/>
            <person name="Wu D."/>
            <person name="Gao X."/>
            <person name="Lin Z."/>
        </authorList>
    </citation>
    <scope>NUCLEOTIDE SEQUENCE [LARGE SCALE GENOMIC DNA]</scope>
    <source>
        <strain evidence="11 12">20-218</strain>
    </source>
</reference>
<evidence type="ECO:0000256" key="5">
    <source>
        <dbReference type="ARBA" id="ARBA00022989"/>
    </source>
</evidence>
<dbReference type="InterPro" id="IPR026580">
    <property type="entry name" value="DivIB"/>
</dbReference>
<dbReference type="InterPro" id="IPR013685">
    <property type="entry name" value="POTRA_FtsQ_type"/>
</dbReference>
<keyword evidence="4 8" id="KW-0812">Transmembrane</keyword>
<proteinExistence type="inferred from homology"/>
<dbReference type="PANTHER" id="PTHR37820:SF1">
    <property type="entry name" value="CELL DIVISION PROTEIN FTSQ"/>
    <property type="match status" value="1"/>
</dbReference>
<dbReference type="HAMAP" id="MF_00912">
    <property type="entry name" value="DivIB"/>
    <property type="match status" value="1"/>
</dbReference>
<evidence type="ECO:0000256" key="6">
    <source>
        <dbReference type="ARBA" id="ARBA00023136"/>
    </source>
</evidence>
<feature type="region of interest" description="Disordered" evidence="9">
    <location>
        <begin position="1"/>
        <end position="82"/>
    </location>
</feature>
<keyword evidence="6 8" id="KW-0472">Membrane</keyword>
<evidence type="ECO:0000256" key="3">
    <source>
        <dbReference type="ARBA" id="ARBA00022618"/>
    </source>
</evidence>
<evidence type="ECO:0000256" key="1">
    <source>
        <dbReference type="ARBA" id="ARBA00004370"/>
    </source>
</evidence>
<feature type="transmembrane region" description="Helical" evidence="8">
    <location>
        <begin position="98"/>
        <end position="116"/>
    </location>
</feature>
<feature type="compositionally biased region" description="Basic and acidic residues" evidence="9">
    <location>
        <begin position="12"/>
        <end position="49"/>
    </location>
</feature>
<dbReference type="PROSITE" id="PS51779">
    <property type="entry name" value="POTRA"/>
    <property type="match status" value="1"/>
</dbReference>
<keyword evidence="12" id="KW-1185">Reference proteome</keyword>
<keyword evidence="2 8" id="KW-1003">Cell membrane</keyword>
<feature type="region of interest" description="Disordered" evidence="9">
    <location>
        <begin position="320"/>
        <end position="344"/>
    </location>
</feature>
<dbReference type="RefSeq" id="WP_369917622.1">
    <property type="nucleotide sequence ID" value="NZ_JBCLSQ010000002.1"/>
</dbReference>
<dbReference type="InterPro" id="IPR005548">
    <property type="entry name" value="Cell_div_FtsQ/DivIB_C"/>
</dbReference>
<dbReference type="GO" id="GO:0051301">
    <property type="term" value="P:cell division"/>
    <property type="evidence" value="ECO:0007669"/>
    <property type="project" value="UniProtKB-KW"/>
</dbReference>
<comment type="similarity">
    <text evidence="8">Belongs to the FtsQ/DivIB family. DivIB subfamily.</text>
</comment>
<keyword evidence="3 8" id="KW-0132">Cell division</keyword>
<gene>
    <name evidence="8" type="primary">divIB</name>
    <name evidence="11" type="ORF">AALM99_01140</name>
</gene>
<evidence type="ECO:0000313" key="11">
    <source>
        <dbReference type="EMBL" id="MEY8537049.1"/>
    </source>
</evidence>
<dbReference type="InterPro" id="IPR034746">
    <property type="entry name" value="POTRA"/>
</dbReference>
<organism evidence="11 12">
    <name type="scientific">Lactococcus muris</name>
    <dbReference type="NCBI Taxonomy" id="2941330"/>
    <lineage>
        <taxon>Bacteria</taxon>
        <taxon>Bacillati</taxon>
        <taxon>Bacillota</taxon>
        <taxon>Bacilli</taxon>
        <taxon>Lactobacillales</taxon>
        <taxon>Streptococcaceae</taxon>
        <taxon>Lactococcus</taxon>
    </lineage>
</organism>
<comment type="caution">
    <text evidence="11">The sequence shown here is derived from an EMBL/GenBank/DDBJ whole genome shotgun (WGS) entry which is preliminary data.</text>
</comment>
<evidence type="ECO:0000256" key="7">
    <source>
        <dbReference type="ARBA" id="ARBA00023306"/>
    </source>
</evidence>
<keyword evidence="5 8" id="KW-1133">Transmembrane helix</keyword>
<protein>
    <recommendedName>
        <fullName evidence="8">Cell division protein DivIB</fullName>
    </recommendedName>
</protein>
<comment type="subcellular location">
    <subcellularLocation>
        <location evidence="8">Cell membrane</location>
        <topology evidence="8">Single-pass type II membrane protein</topology>
    </subcellularLocation>
    <subcellularLocation>
        <location evidence="1">Membrane</location>
    </subcellularLocation>
    <text evidence="8">Localizes to the division septum.</text>
</comment>
<sequence>MSEENLTPWQKKHLEYQRRKAAENQEKSEEPKKRKFLKNKEDDTAKNQEDIGQDSESQYIEDGEESVMTHSEEFSEIAEEEETKPSFFEGSFEVFKKMWPLLLVAVLLFIVSVYAVSPISKIGKFTVSGNQHESFEAIVEASNLKPRDRIYGVIRNRRGIENSIVQKFPRVKAVEIQVTFPNHVEAKVTEFQTVAYVEQKGKNYQVLESGYILRDEEISGDKLSNHPLLKSFSDQEVEKFVTAYMKLKPEIRSLITTVSKAPTKATSDFLALEMSDGNQVRVSLSQIAEKMPYYPSVASQLTPPQVIDMEAGIYAKSKEEYLNDLKNPEGEKKDSEDTAETTTQ</sequence>
<feature type="domain" description="POTRA" evidence="10">
    <location>
        <begin position="120"/>
        <end position="191"/>
    </location>
</feature>
<comment type="function">
    <text evidence="8">Cell division protein that may be involved in stabilizing or promoting the assembly of the division complex.</text>
</comment>
<dbReference type="Proteomes" id="UP001565242">
    <property type="component" value="Unassembled WGS sequence"/>
</dbReference>
<evidence type="ECO:0000256" key="8">
    <source>
        <dbReference type="HAMAP-Rule" id="MF_00912"/>
    </source>
</evidence>
<evidence type="ECO:0000256" key="4">
    <source>
        <dbReference type="ARBA" id="ARBA00022692"/>
    </source>
</evidence>
<evidence type="ECO:0000313" key="12">
    <source>
        <dbReference type="Proteomes" id="UP001565242"/>
    </source>
</evidence>
<dbReference type="Pfam" id="PF08478">
    <property type="entry name" value="POTRA_1"/>
    <property type="match status" value="1"/>
</dbReference>
<dbReference type="Gene3D" id="3.40.50.10960">
    <property type="match status" value="1"/>
</dbReference>
<dbReference type="Pfam" id="PF03799">
    <property type="entry name" value="FtsQ_DivIB_C"/>
    <property type="match status" value="1"/>
</dbReference>
<dbReference type="PANTHER" id="PTHR37820">
    <property type="entry name" value="CELL DIVISION PROTEIN DIVIB"/>
    <property type="match status" value="1"/>
</dbReference>
<keyword evidence="7 8" id="KW-0131">Cell cycle</keyword>
<name>A0ABV4D715_9LACT</name>
<evidence type="ECO:0000256" key="9">
    <source>
        <dbReference type="SAM" id="MobiDB-lite"/>
    </source>
</evidence>
<accession>A0ABV4D715</accession>
<evidence type="ECO:0000259" key="10">
    <source>
        <dbReference type="PROSITE" id="PS51779"/>
    </source>
</evidence>
<dbReference type="EMBL" id="JBCLSQ010000002">
    <property type="protein sequence ID" value="MEY8537049.1"/>
    <property type="molecule type" value="Genomic_DNA"/>
</dbReference>
<evidence type="ECO:0000256" key="2">
    <source>
        <dbReference type="ARBA" id="ARBA00022475"/>
    </source>
</evidence>
<dbReference type="InterPro" id="IPR050487">
    <property type="entry name" value="FtsQ_DivIB"/>
</dbReference>
<feature type="compositionally biased region" description="Basic and acidic residues" evidence="9">
    <location>
        <begin position="320"/>
        <end position="336"/>
    </location>
</feature>